<proteinExistence type="predicted"/>
<name>A0ABY8FQD8_9SPHN</name>
<sequence length="50" mass="5113">MTFGTGEGGAIVAPIIAALESHLAQLDELGAHIAAAYLDAAIQHLRVTDV</sequence>
<evidence type="ECO:0000313" key="1">
    <source>
        <dbReference type="EMBL" id="WFL76987.1"/>
    </source>
</evidence>
<organism evidence="1 2">
    <name type="scientific">Altererythrobacter arenosus</name>
    <dbReference type="NCBI Taxonomy" id="3032592"/>
    <lineage>
        <taxon>Bacteria</taxon>
        <taxon>Pseudomonadati</taxon>
        <taxon>Pseudomonadota</taxon>
        <taxon>Alphaproteobacteria</taxon>
        <taxon>Sphingomonadales</taxon>
        <taxon>Erythrobacteraceae</taxon>
        <taxon>Altererythrobacter</taxon>
    </lineage>
</organism>
<dbReference type="Proteomes" id="UP001215827">
    <property type="component" value="Chromosome"/>
</dbReference>
<evidence type="ECO:0000313" key="2">
    <source>
        <dbReference type="Proteomes" id="UP001215827"/>
    </source>
</evidence>
<gene>
    <name evidence="1" type="ORF">P7228_13460</name>
</gene>
<dbReference type="EMBL" id="CP121106">
    <property type="protein sequence ID" value="WFL76987.1"/>
    <property type="molecule type" value="Genomic_DNA"/>
</dbReference>
<protein>
    <submittedName>
        <fullName evidence="1">Uncharacterized protein</fullName>
    </submittedName>
</protein>
<keyword evidence="2" id="KW-1185">Reference proteome</keyword>
<dbReference type="RefSeq" id="WP_278015746.1">
    <property type="nucleotide sequence ID" value="NZ_CP121106.1"/>
</dbReference>
<reference evidence="1 2" key="1">
    <citation type="submission" date="2023-03" db="EMBL/GenBank/DDBJ databases">
        <title>Altererythrobacter sp. CAU 1644 isolated from sand.</title>
        <authorList>
            <person name="Kim W."/>
        </authorList>
    </citation>
    <scope>NUCLEOTIDE SEQUENCE [LARGE SCALE GENOMIC DNA]</scope>
    <source>
        <strain evidence="1 2">CAU 1644</strain>
    </source>
</reference>
<accession>A0ABY8FQD8</accession>